<dbReference type="Proteomes" id="UP000018852">
    <property type="component" value="Unassembled WGS sequence"/>
</dbReference>
<comment type="caution">
    <text evidence="1">The sequence shown here is derived from an EMBL/GenBank/DDBJ whole genome shotgun (WGS) entry which is preliminary data.</text>
</comment>
<feature type="non-terminal residue" evidence="1">
    <location>
        <position position="1"/>
    </location>
</feature>
<reference evidence="1 2" key="1">
    <citation type="submission" date="2013-12" db="EMBL/GenBank/DDBJ databases">
        <title>A Varibaculum cambriense genome reconstructed from a premature infant gut community with otherwise low bacterial novelty that shifts toward anaerobic metabolism during the third week of life.</title>
        <authorList>
            <person name="Brown C.T."/>
            <person name="Sharon I."/>
            <person name="Thomas B.C."/>
            <person name="Castelle C.J."/>
            <person name="Morowitz M.J."/>
            <person name="Banfield J.F."/>
        </authorList>
    </citation>
    <scope>NUCLEOTIDE SEQUENCE [LARGE SCALE GENOMIC DNA]</scope>
    <source>
        <strain evidence="2">DORA_12</strain>
    </source>
</reference>
<evidence type="ECO:0000313" key="2">
    <source>
        <dbReference type="Proteomes" id="UP000018852"/>
    </source>
</evidence>
<proteinExistence type="predicted"/>
<sequence length="37" mass="3995">LDRRARAGEPVALSAEVPELIELLHEVRALLGDRAAS</sequence>
<dbReference type="EMBL" id="AZLV01000138">
    <property type="protein sequence ID" value="ETJ07093.1"/>
    <property type="molecule type" value="Genomic_DNA"/>
</dbReference>
<protein>
    <submittedName>
        <fullName evidence="1">Uncharacterized protein</fullName>
    </submittedName>
</protein>
<dbReference type="AlphaFoldDB" id="W1VM45"/>
<name>W1VM45_9ACTO</name>
<accession>W1VM45</accession>
<gene>
    <name evidence="1" type="ORF">Q605_AUC00138G0001</name>
</gene>
<evidence type="ECO:0000313" key="1">
    <source>
        <dbReference type="EMBL" id="ETJ07093.1"/>
    </source>
</evidence>
<organism evidence="1 2">
    <name type="scientific">Actinomyces urogenitalis DORA_12</name>
    <dbReference type="NCBI Taxonomy" id="1403939"/>
    <lineage>
        <taxon>Bacteria</taxon>
        <taxon>Bacillati</taxon>
        <taxon>Actinomycetota</taxon>
        <taxon>Actinomycetes</taxon>
        <taxon>Actinomycetales</taxon>
        <taxon>Actinomycetaceae</taxon>
        <taxon>Actinomyces</taxon>
    </lineage>
</organism>